<evidence type="ECO:0000259" key="4">
    <source>
        <dbReference type="PROSITE" id="PS01124"/>
    </source>
</evidence>
<accession>A0ABS3LC82</accession>
<dbReference type="SUPFAM" id="SSF55136">
    <property type="entry name" value="Probable bacterial effector-binding domain"/>
    <property type="match status" value="1"/>
</dbReference>
<evidence type="ECO:0000313" key="5">
    <source>
        <dbReference type="EMBL" id="MBO1307240.1"/>
    </source>
</evidence>
<keyword evidence="2" id="KW-0238">DNA-binding</keyword>
<dbReference type="PROSITE" id="PS01124">
    <property type="entry name" value="HTH_ARAC_FAMILY_2"/>
    <property type="match status" value="1"/>
</dbReference>
<dbReference type="InterPro" id="IPR050959">
    <property type="entry name" value="MarA-like"/>
</dbReference>
<dbReference type="Proteomes" id="UP000664601">
    <property type="component" value="Unassembled WGS sequence"/>
</dbReference>
<dbReference type="EMBL" id="JAFREM010000021">
    <property type="protein sequence ID" value="MBO1307240.1"/>
    <property type="molecule type" value="Genomic_DNA"/>
</dbReference>
<protein>
    <submittedName>
        <fullName evidence="5">AraC family transcriptional regulator</fullName>
    </submittedName>
</protein>
<evidence type="ECO:0000256" key="1">
    <source>
        <dbReference type="ARBA" id="ARBA00023015"/>
    </source>
</evidence>
<dbReference type="RefSeq" id="WP_207674169.1">
    <property type="nucleotide sequence ID" value="NZ_JAFREM010000021.1"/>
</dbReference>
<sequence length="310" mass="35127">MKTWQSIQQVLDYIEANLDQSLPITELAAIAYLSPFYFQRLFKKLVGRPVMEYVKLRRLAKSCQLLATTDQRIIEIALTVGFNSHAYYTKAFKSAYGMTPDEYRLNQPALHQMLKPDLTMKQTVIAENDSFIAENMVVTITRRQLTKPEYYQGVVGKMLIANNIPVGGATGMNQADGIWTEFHKLKKQRPELFTEDIQLGASFLKDPSVDPTSLAPTESFDYFAGGRVETLDEHLETWIIPPGEYIVCGCEAENTPEARNIAIAKALGYLLGTWLPSQQLVTEPYSLEKYFPAKNPNTVYQEIWVAPLQI</sequence>
<reference evidence="5 6" key="1">
    <citation type="submission" date="2021-03" db="EMBL/GenBank/DDBJ databases">
        <title>Enterococcal diversity collection.</title>
        <authorList>
            <person name="Gilmore M.S."/>
            <person name="Schwartzman J."/>
            <person name="Van Tyne D."/>
            <person name="Martin M."/>
            <person name="Earl A.M."/>
            <person name="Manson A.L."/>
            <person name="Straub T."/>
            <person name="Salamzade R."/>
            <person name="Saavedra J."/>
            <person name="Lebreton F."/>
            <person name="Prichula J."/>
            <person name="Schaufler K."/>
            <person name="Gaca A."/>
            <person name="Sgardioli B."/>
            <person name="Wagenaar J."/>
            <person name="Strong T."/>
        </authorList>
    </citation>
    <scope>NUCLEOTIDE SEQUENCE [LARGE SCALE GENOMIC DNA]</scope>
    <source>
        <strain evidence="5 6">669A</strain>
    </source>
</reference>
<dbReference type="InterPro" id="IPR018060">
    <property type="entry name" value="HTH_AraC"/>
</dbReference>
<dbReference type="InterPro" id="IPR018062">
    <property type="entry name" value="HTH_AraC-typ_CS"/>
</dbReference>
<organism evidence="5 6">
    <name type="scientific">Candidatus Enterococcus moelleringii</name>
    <dbReference type="NCBI Taxonomy" id="2815325"/>
    <lineage>
        <taxon>Bacteria</taxon>
        <taxon>Bacillati</taxon>
        <taxon>Bacillota</taxon>
        <taxon>Bacilli</taxon>
        <taxon>Lactobacillales</taxon>
        <taxon>Enterococcaceae</taxon>
        <taxon>Enterococcus</taxon>
    </lineage>
</organism>
<evidence type="ECO:0000256" key="3">
    <source>
        <dbReference type="ARBA" id="ARBA00023163"/>
    </source>
</evidence>
<dbReference type="PRINTS" id="PR00032">
    <property type="entry name" value="HTHARAC"/>
</dbReference>
<dbReference type="PROSITE" id="PS00041">
    <property type="entry name" value="HTH_ARAC_FAMILY_1"/>
    <property type="match status" value="1"/>
</dbReference>
<evidence type="ECO:0000256" key="2">
    <source>
        <dbReference type="ARBA" id="ARBA00023125"/>
    </source>
</evidence>
<keyword evidence="6" id="KW-1185">Reference proteome</keyword>
<dbReference type="SUPFAM" id="SSF46689">
    <property type="entry name" value="Homeodomain-like"/>
    <property type="match status" value="2"/>
</dbReference>
<name>A0ABS3LC82_9ENTE</name>
<evidence type="ECO:0000313" key="6">
    <source>
        <dbReference type="Proteomes" id="UP000664601"/>
    </source>
</evidence>
<gene>
    <name evidence="5" type="ORF">JZO70_13770</name>
</gene>
<dbReference type="InterPro" id="IPR020449">
    <property type="entry name" value="Tscrpt_reg_AraC-type_HTH"/>
</dbReference>
<proteinExistence type="predicted"/>
<keyword evidence="3" id="KW-0804">Transcription</keyword>
<dbReference type="Gene3D" id="3.20.80.10">
    <property type="entry name" value="Regulatory factor, effector binding domain"/>
    <property type="match status" value="1"/>
</dbReference>
<dbReference type="SMART" id="SM00342">
    <property type="entry name" value="HTH_ARAC"/>
    <property type="match status" value="1"/>
</dbReference>
<dbReference type="PANTHER" id="PTHR47504">
    <property type="entry name" value="RIGHT ORIGIN-BINDING PROTEIN"/>
    <property type="match status" value="1"/>
</dbReference>
<comment type="caution">
    <text evidence="5">The sequence shown here is derived from an EMBL/GenBank/DDBJ whole genome shotgun (WGS) entry which is preliminary data.</text>
</comment>
<dbReference type="Gene3D" id="1.10.10.60">
    <property type="entry name" value="Homeodomain-like"/>
    <property type="match status" value="2"/>
</dbReference>
<dbReference type="PANTHER" id="PTHR47504:SF5">
    <property type="entry name" value="RIGHT ORIGIN-BINDING PROTEIN"/>
    <property type="match status" value="1"/>
</dbReference>
<feature type="domain" description="HTH araC/xylS-type" evidence="4">
    <location>
        <begin position="8"/>
        <end position="106"/>
    </location>
</feature>
<dbReference type="InterPro" id="IPR011256">
    <property type="entry name" value="Reg_factor_effector_dom_sf"/>
</dbReference>
<dbReference type="Pfam" id="PF12833">
    <property type="entry name" value="HTH_18"/>
    <property type="match status" value="1"/>
</dbReference>
<keyword evidence="1" id="KW-0805">Transcription regulation</keyword>
<dbReference type="InterPro" id="IPR009057">
    <property type="entry name" value="Homeodomain-like_sf"/>
</dbReference>